<organism evidence="1 2">
    <name type="scientific">Olsenella profusa F0195</name>
    <dbReference type="NCBI Taxonomy" id="1125712"/>
    <lineage>
        <taxon>Bacteria</taxon>
        <taxon>Bacillati</taxon>
        <taxon>Actinomycetota</taxon>
        <taxon>Coriobacteriia</taxon>
        <taxon>Coriobacteriales</taxon>
        <taxon>Atopobiaceae</taxon>
        <taxon>Olsenella</taxon>
    </lineage>
</organism>
<comment type="caution">
    <text evidence="1">The sequence shown here is derived from an EMBL/GenBank/DDBJ whole genome shotgun (WGS) entry which is preliminary data.</text>
</comment>
<dbReference type="STRING" id="1125712.HMPREF1316_0663"/>
<dbReference type="EMBL" id="AWEZ01000069">
    <property type="protein sequence ID" value="ERL06190.1"/>
    <property type="molecule type" value="Genomic_DNA"/>
</dbReference>
<name>U2TI98_9ACTN</name>
<reference evidence="1 2" key="1">
    <citation type="submission" date="2013-08" db="EMBL/GenBank/DDBJ databases">
        <authorList>
            <person name="Durkin A.S."/>
            <person name="Haft D.R."/>
            <person name="McCorrison J."/>
            <person name="Torralba M."/>
            <person name="Gillis M."/>
            <person name="Haft D.H."/>
            <person name="Methe B."/>
            <person name="Sutton G."/>
            <person name="Nelson K.E."/>
        </authorList>
    </citation>
    <scope>NUCLEOTIDE SEQUENCE [LARGE SCALE GENOMIC DNA]</scope>
    <source>
        <strain evidence="1 2">F0195</strain>
    </source>
</reference>
<proteinExistence type="predicted"/>
<evidence type="ECO:0000313" key="2">
    <source>
        <dbReference type="Proteomes" id="UP000016638"/>
    </source>
</evidence>
<protein>
    <submittedName>
        <fullName evidence="1">Uncharacterized protein</fullName>
    </submittedName>
</protein>
<keyword evidence="2" id="KW-1185">Reference proteome</keyword>
<dbReference type="AlphaFoldDB" id="U2TI98"/>
<evidence type="ECO:0000313" key="1">
    <source>
        <dbReference type="EMBL" id="ERL06190.1"/>
    </source>
</evidence>
<gene>
    <name evidence="1" type="ORF">HMPREF1316_0663</name>
</gene>
<accession>U2TI98</accession>
<dbReference type="Proteomes" id="UP000016638">
    <property type="component" value="Unassembled WGS sequence"/>
</dbReference>
<sequence>MCGGINSNGVSADDVASTLRNSLGDYLDFSLQNLGEGGSDGSGLGDGAVAAPVSGNADHDALNGTVTDALHAWSDLIDADAGAVVDAASAFEDVDAQAAARMLGVDSG</sequence>